<dbReference type="RefSeq" id="XP_007417177.1">
    <property type="nucleotide sequence ID" value="XM_007417115.1"/>
</dbReference>
<evidence type="ECO:0000313" key="3">
    <source>
        <dbReference type="Proteomes" id="UP000001072"/>
    </source>
</evidence>
<dbReference type="InParanoid" id="F4S6Y8"/>
<dbReference type="EMBL" id="GL883157">
    <property type="protein sequence ID" value="EGF99542.1"/>
    <property type="molecule type" value="Genomic_DNA"/>
</dbReference>
<name>F4S6Y8_MELLP</name>
<keyword evidence="3" id="KW-1185">Reference proteome</keyword>
<dbReference type="GeneID" id="18924729"/>
<dbReference type="HOGENOM" id="CLU_934081_0_0_1"/>
<feature type="region of interest" description="Disordered" evidence="1">
    <location>
        <begin position="214"/>
        <end position="233"/>
    </location>
</feature>
<sequence>MRAEDGGLSEIHRAVGNKNCHFQYCVGCCLEYGDATCQAPPKIRHPRVAKIFREHTTTKCMRPFGGGEVYESHKETGSLKCPFHDCPGCCTACGTSACKIHSYPKSNLPSEKPFGEGTASSFPKERCHLGLSEEDGKFTCHVCQSNFIGFVKEGEKVVCLACHGETYTVGSLKQHKKRLPHIKNLETWVEKEEAKRQMTRRINQLEELLEAPSTDNMNDAETSARAPKESVDTFESQRTELDPCWTLTKIRKAFQYHGRELMQQETSSITLCYFTLAITGPSTRNKYFCEDGRQEFPL</sequence>
<proteinExistence type="predicted"/>
<organism evidence="3">
    <name type="scientific">Melampsora larici-populina (strain 98AG31 / pathotype 3-4-7)</name>
    <name type="common">Poplar leaf rust fungus</name>
    <dbReference type="NCBI Taxonomy" id="747676"/>
    <lineage>
        <taxon>Eukaryota</taxon>
        <taxon>Fungi</taxon>
        <taxon>Dikarya</taxon>
        <taxon>Basidiomycota</taxon>
        <taxon>Pucciniomycotina</taxon>
        <taxon>Pucciniomycetes</taxon>
        <taxon>Pucciniales</taxon>
        <taxon>Melampsoraceae</taxon>
        <taxon>Melampsora</taxon>
    </lineage>
</organism>
<protein>
    <submittedName>
        <fullName evidence="2">Uncharacterized protein</fullName>
    </submittedName>
</protein>
<evidence type="ECO:0000256" key="1">
    <source>
        <dbReference type="SAM" id="MobiDB-lite"/>
    </source>
</evidence>
<dbReference type="KEGG" id="mlr:MELLADRAFT_112587"/>
<evidence type="ECO:0000313" key="2">
    <source>
        <dbReference type="EMBL" id="EGF99542.1"/>
    </source>
</evidence>
<dbReference type="AlphaFoldDB" id="F4S6Y8"/>
<dbReference type="Proteomes" id="UP000001072">
    <property type="component" value="Unassembled WGS sequence"/>
</dbReference>
<dbReference type="VEuPathDB" id="FungiDB:MELLADRAFT_112587"/>
<reference evidence="3" key="1">
    <citation type="journal article" date="2011" name="Proc. Natl. Acad. Sci. U.S.A.">
        <title>Obligate biotrophy features unraveled by the genomic analysis of rust fungi.</title>
        <authorList>
            <person name="Duplessis S."/>
            <person name="Cuomo C.A."/>
            <person name="Lin Y.-C."/>
            <person name="Aerts A."/>
            <person name="Tisserant E."/>
            <person name="Veneault-Fourrey C."/>
            <person name="Joly D.L."/>
            <person name="Hacquard S."/>
            <person name="Amselem J."/>
            <person name="Cantarel B.L."/>
            <person name="Chiu R."/>
            <person name="Coutinho P.M."/>
            <person name="Feau N."/>
            <person name="Field M."/>
            <person name="Frey P."/>
            <person name="Gelhaye E."/>
            <person name="Goldberg J."/>
            <person name="Grabherr M.G."/>
            <person name="Kodira C.D."/>
            <person name="Kohler A."/>
            <person name="Kuees U."/>
            <person name="Lindquist E.A."/>
            <person name="Lucas S.M."/>
            <person name="Mago R."/>
            <person name="Mauceli E."/>
            <person name="Morin E."/>
            <person name="Murat C."/>
            <person name="Pangilinan J.L."/>
            <person name="Park R."/>
            <person name="Pearson M."/>
            <person name="Quesneville H."/>
            <person name="Rouhier N."/>
            <person name="Sakthikumar S."/>
            <person name="Salamov A.A."/>
            <person name="Schmutz J."/>
            <person name="Selles B."/>
            <person name="Shapiro H."/>
            <person name="Tanguay P."/>
            <person name="Tuskan G.A."/>
            <person name="Henrissat B."/>
            <person name="Van de Peer Y."/>
            <person name="Rouze P."/>
            <person name="Ellis J.G."/>
            <person name="Dodds P.N."/>
            <person name="Schein J.E."/>
            <person name="Zhong S."/>
            <person name="Hamelin R.C."/>
            <person name="Grigoriev I.V."/>
            <person name="Szabo L.J."/>
            <person name="Martin F."/>
        </authorList>
    </citation>
    <scope>NUCLEOTIDE SEQUENCE [LARGE SCALE GENOMIC DNA]</scope>
    <source>
        <strain evidence="3">98AG31 / pathotype 3-4-7</strain>
    </source>
</reference>
<gene>
    <name evidence="2" type="ORF">MELLADRAFT_112587</name>
</gene>
<accession>F4S6Y8</accession>